<comment type="caution">
    <text evidence="1">The sequence shown here is derived from an EMBL/GenBank/DDBJ whole genome shotgun (WGS) entry which is preliminary data.</text>
</comment>
<dbReference type="Proteomes" id="UP000279457">
    <property type="component" value="Unassembled WGS sequence"/>
</dbReference>
<name>A0A3N6RVW6_9GAMM</name>
<dbReference type="RefSeq" id="WP_148089651.1">
    <property type="nucleotide sequence ID" value="NZ_RHHM01000014.1"/>
</dbReference>
<organism evidence="1 2">
    <name type="scientific">Erwinia psidii</name>
    <dbReference type="NCBI Taxonomy" id="69224"/>
    <lineage>
        <taxon>Bacteria</taxon>
        <taxon>Pseudomonadati</taxon>
        <taxon>Pseudomonadota</taxon>
        <taxon>Gammaproteobacteria</taxon>
        <taxon>Enterobacterales</taxon>
        <taxon>Erwiniaceae</taxon>
        <taxon>Erwinia</taxon>
    </lineage>
</organism>
<keyword evidence="2" id="KW-1185">Reference proteome</keyword>
<protein>
    <submittedName>
        <fullName evidence="1">Uncharacterized protein</fullName>
    </submittedName>
</protein>
<gene>
    <name evidence="1" type="ORF">EB241_17085</name>
</gene>
<sequence length="77" mass="8152">MSDAENITVTESWAVVYEGTDERTIACVSGQGEIWQSAAESVNTAIGLPIAGRTVRGSGRILGRAIYGTKHAVFIVL</sequence>
<accession>A0A3N6RVW6</accession>
<dbReference type="AlphaFoldDB" id="A0A3N6RVW6"/>
<reference evidence="1 2" key="1">
    <citation type="submission" date="2018-10" db="EMBL/GenBank/DDBJ databases">
        <title>Draft genome sequence for the type isolate of Erwinia psidii, agent causal of bacterial blight in guava (Psidium guajava) and wilt and die-back of Eucalyptus spp.</title>
        <authorList>
            <person name="Hermenegildo P.S."/>
            <person name="Santos S.A."/>
            <person name="Guimaraes L.M.S."/>
            <person name="Vidigal P.M.P."/>
            <person name="Pereira I.C."/>
            <person name="Badel J.L."/>
            <person name="Alfenas-Zerbini P."/>
            <person name="Ferreira M.A.S.V."/>
            <person name="Alfenas A.C."/>
        </authorList>
    </citation>
    <scope>NUCLEOTIDE SEQUENCE [LARGE SCALE GENOMIC DNA]</scope>
    <source>
        <strain evidence="1 2">IBSBF 435</strain>
    </source>
</reference>
<proteinExistence type="predicted"/>
<dbReference type="EMBL" id="RHHM01000014">
    <property type="protein sequence ID" value="RQM37114.1"/>
    <property type="molecule type" value="Genomic_DNA"/>
</dbReference>
<evidence type="ECO:0000313" key="1">
    <source>
        <dbReference type="EMBL" id="RQM37114.1"/>
    </source>
</evidence>
<evidence type="ECO:0000313" key="2">
    <source>
        <dbReference type="Proteomes" id="UP000279457"/>
    </source>
</evidence>